<dbReference type="EMBL" id="JACSQL010000011">
    <property type="protein sequence ID" value="MBD7970380.1"/>
    <property type="molecule type" value="Genomic_DNA"/>
</dbReference>
<evidence type="ECO:0000313" key="1">
    <source>
        <dbReference type="EMBL" id="MBD7970380.1"/>
    </source>
</evidence>
<accession>A0ABR8T465</accession>
<proteinExistence type="predicted"/>
<evidence type="ECO:0008006" key="3">
    <source>
        <dbReference type="Google" id="ProtNLM"/>
    </source>
</evidence>
<name>A0ABR8T465_9BACL</name>
<comment type="caution">
    <text evidence="1">The sequence shown here is derived from an EMBL/GenBank/DDBJ whole genome shotgun (WGS) entry which is preliminary data.</text>
</comment>
<dbReference type="Proteomes" id="UP000608071">
    <property type="component" value="Unassembled WGS sequence"/>
</dbReference>
<gene>
    <name evidence="1" type="ORF">H9647_20130</name>
</gene>
<reference evidence="1 2" key="1">
    <citation type="submission" date="2020-08" db="EMBL/GenBank/DDBJ databases">
        <title>A Genomic Blueprint of the Chicken Gut Microbiome.</title>
        <authorList>
            <person name="Gilroy R."/>
            <person name="Ravi A."/>
            <person name="Getino M."/>
            <person name="Pursley I."/>
            <person name="Horton D.L."/>
            <person name="Alikhan N.-F."/>
            <person name="Baker D."/>
            <person name="Gharbi K."/>
            <person name="Hall N."/>
            <person name="Watson M."/>
            <person name="Adriaenssens E.M."/>
            <person name="Foster-Nyarko E."/>
            <person name="Jarju S."/>
            <person name="Secka A."/>
            <person name="Antonio M."/>
            <person name="Oren A."/>
            <person name="Chaudhuri R."/>
            <person name="La Ragione R.M."/>
            <person name="Hildebrand F."/>
            <person name="Pallen M.J."/>
        </authorList>
    </citation>
    <scope>NUCLEOTIDE SEQUENCE [LARGE SCALE GENOMIC DNA]</scope>
    <source>
        <strain evidence="1 2">Sa2BVA9</strain>
    </source>
</reference>
<evidence type="ECO:0000313" key="2">
    <source>
        <dbReference type="Proteomes" id="UP000608071"/>
    </source>
</evidence>
<keyword evidence="2" id="KW-1185">Reference proteome</keyword>
<sequence length="354" mass="41717">MSDQVEQMTMFDEAPDFRLTSRYRSGVFRTRAELAEGLRQEGRDEIYHVLSFGGGTQSSHLLEQHFRGEIHYDYIVFSDTGAEPEFIHEQVKWWQRRQQEIGNKTPFIITRHSNMSGGLEEMLMRWILTDYQRFQMPVYCSSLDRKTGEIKPAGMMPRQCTVDFKIIPVKQAVRRAVLQKHGLKSNQKMPANVGFIIDIGFSYDEIRRINTDQSPQFQYIRLAYPLVEENLTTADSIHFLEVNQFPTRRSRCYLCPFNCDGDRDIGMDWDEIIEAEPLSFLKACWFDAELRRVQLGGTKIMNSIPYLHYSRRPLAEVYSIEYERLKDTYASKLKEWVNKWQEVIEEKWMKEIAA</sequence>
<protein>
    <recommendedName>
        <fullName evidence="3">Phosphoadenosine phosphosulphate reductase domain-containing protein</fullName>
    </recommendedName>
</protein>
<organism evidence="1 2">
    <name type="scientific">Paenibacillus gallinarum</name>
    <dbReference type="NCBI Taxonomy" id="2762232"/>
    <lineage>
        <taxon>Bacteria</taxon>
        <taxon>Bacillati</taxon>
        <taxon>Bacillota</taxon>
        <taxon>Bacilli</taxon>
        <taxon>Bacillales</taxon>
        <taxon>Paenibacillaceae</taxon>
        <taxon>Paenibacillus</taxon>
    </lineage>
</organism>